<name>A0A9X1DBJ9_9SPHN</name>
<dbReference type="SUPFAM" id="SSF56281">
    <property type="entry name" value="Metallo-hydrolase/oxidoreductase"/>
    <property type="match status" value="1"/>
</dbReference>
<keyword evidence="1" id="KW-0732">Signal</keyword>
<dbReference type="RefSeq" id="WP_214622727.1">
    <property type="nucleotide sequence ID" value="NZ_JAHGAW010000005.1"/>
</dbReference>
<feature type="signal peptide" evidence="1">
    <location>
        <begin position="1"/>
        <end position="20"/>
    </location>
</feature>
<dbReference type="InterPro" id="IPR036866">
    <property type="entry name" value="RibonucZ/Hydroxyglut_hydro"/>
</dbReference>
<gene>
    <name evidence="3" type="primary">bla</name>
    <name evidence="3" type="ORF">KK488_08435</name>
</gene>
<dbReference type="AlphaFoldDB" id="A0A9X1DBJ9"/>
<comment type="caution">
    <text evidence="3">The sequence shown here is derived from an EMBL/GenBank/DDBJ whole genome shotgun (WGS) entry which is preliminary data.</text>
</comment>
<sequence length="305" mass="33130">MRKRTICLGLSLAVTCSTFAAGIRPAGGDPLLRPIAPDYARQWLEPTPPVRVFGRTYLVGFGGLNVGLIRTSGGLILIDGAVPQAVPAIEANIRKLGFTVRDIKYILSTEPHYDHASGIAALARDSGATVLASALAARELRAGEGDKDDPQAGHLERYPGITRIRAVRDGETIRLGDTVVTAISTPGHTLGSMSWSWRNCEGRRCAQIVFAASVNPTAPDTYRFFDPAHRLFLAAYEGTFRRLRSLPCDLLITAHPQQSGGAEKLAKLLQHRQPNPYVDPNACKTYADLHEGLLKARLDKEVTTR</sequence>
<dbReference type="Gene3D" id="3.60.15.10">
    <property type="entry name" value="Ribonuclease Z/Hydroxyacylglutathione hydrolase-like"/>
    <property type="match status" value="1"/>
</dbReference>
<evidence type="ECO:0000259" key="2">
    <source>
        <dbReference type="SMART" id="SM00849"/>
    </source>
</evidence>
<dbReference type="PANTHER" id="PTHR42951">
    <property type="entry name" value="METALLO-BETA-LACTAMASE DOMAIN-CONTAINING"/>
    <property type="match status" value="1"/>
</dbReference>
<dbReference type="InterPro" id="IPR001279">
    <property type="entry name" value="Metallo-B-lactamas"/>
</dbReference>
<keyword evidence="4" id="KW-1185">Reference proteome</keyword>
<reference evidence="3" key="1">
    <citation type="submission" date="2021-05" db="EMBL/GenBank/DDBJ databases">
        <title>Genome of Sphingobium sp. strain.</title>
        <authorList>
            <person name="Fan R."/>
        </authorList>
    </citation>
    <scope>NUCLEOTIDE SEQUENCE</scope>
    <source>
        <strain evidence="3">H33</strain>
    </source>
</reference>
<evidence type="ECO:0000256" key="1">
    <source>
        <dbReference type="SAM" id="SignalP"/>
    </source>
</evidence>
<dbReference type="Pfam" id="PF00753">
    <property type="entry name" value="Lactamase_B"/>
    <property type="match status" value="1"/>
</dbReference>
<protein>
    <submittedName>
        <fullName evidence="3">Subclass B3 metallo-beta-lactamase</fullName>
    </submittedName>
</protein>
<evidence type="ECO:0000313" key="3">
    <source>
        <dbReference type="EMBL" id="MBT2186971.1"/>
    </source>
</evidence>
<dbReference type="SMART" id="SM00849">
    <property type="entry name" value="Lactamase_B"/>
    <property type="match status" value="1"/>
</dbReference>
<dbReference type="PANTHER" id="PTHR42951:SF17">
    <property type="entry name" value="METALLO-BETA-LACTAMASE DOMAIN-CONTAINING PROTEIN"/>
    <property type="match status" value="1"/>
</dbReference>
<feature type="domain" description="Metallo-beta-lactamase" evidence="2">
    <location>
        <begin position="63"/>
        <end position="255"/>
    </location>
</feature>
<accession>A0A9X1DBJ9</accession>
<evidence type="ECO:0000313" key="4">
    <source>
        <dbReference type="Proteomes" id="UP001138757"/>
    </source>
</evidence>
<feature type="chain" id="PRO_5040850421" evidence="1">
    <location>
        <begin position="21"/>
        <end position="305"/>
    </location>
</feature>
<dbReference type="InterPro" id="IPR050855">
    <property type="entry name" value="NDM-1-like"/>
</dbReference>
<proteinExistence type="predicted"/>
<dbReference type="Proteomes" id="UP001138757">
    <property type="component" value="Unassembled WGS sequence"/>
</dbReference>
<dbReference type="NCBIfam" id="NF033105">
    <property type="entry name" value="bla_subclass_B3"/>
    <property type="match status" value="1"/>
</dbReference>
<dbReference type="EMBL" id="JAHGAW010000005">
    <property type="protein sequence ID" value="MBT2186971.1"/>
    <property type="molecule type" value="Genomic_DNA"/>
</dbReference>
<organism evidence="3 4">
    <name type="scientific">Sphingobium nicotianae</name>
    <dbReference type="NCBI Taxonomy" id="2782607"/>
    <lineage>
        <taxon>Bacteria</taxon>
        <taxon>Pseudomonadati</taxon>
        <taxon>Pseudomonadota</taxon>
        <taxon>Alphaproteobacteria</taxon>
        <taxon>Sphingomonadales</taxon>
        <taxon>Sphingomonadaceae</taxon>
        <taxon>Sphingobium</taxon>
    </lineage>
</organism>